<protein>
    <submittedName>
        <fullName evidence="1">Uncharacterized protein</fullName>
    </submittedName>
</protein>
<name>A0ABR0B0C8_9CRUS</name>
<dbReference type="Proteomes" id="UP001234178">
    <property type="component" value="Unassembled WGS sequence"/>
</dbReference>
<comment type="caution">
    <text evidence="1">The sequence shown here is derived from an EMBL/GenBank/DDBJ whole genome shotgun (WGS) entry which is preliminary data.</text>
</comment>
<reference evidence="1 2" key="1">
    <citation type="journal article" date="2023" name="Nucleic Acids Res.">
        <title>The hologenome of Daphnia magna reveals possible DNA methylation and microbiome-mediated evolution of the host genome.</title>
        <authorList>
            <person name="Chaturvedi A."/>
            <person name="Li X."/>
            <person name="Dhandapani V."/>
            <person name="Marshall H."/>
            <person name="Kissane S."/>
            <person name="Cuenca-Cambronero M."/>
            <person name="Asole G."/>
            <person name="Calvet F."/>
            <person name="Ruiz-Romero M."/>
            <person name="Marangio P."/>
            <person name="Guigo R."/>
            <person name="Rago D."/>
            <person name="Mirbahai L."/>
            <person name="Eastwood N."/>
            <person name="Colbourne J.K."/>
            <person name="Zhou J."/>
            <person name="Mallon E."/>
            <person name="Orsini L."/>
        </authorList>
    </citation>
    <scope>NUCLEOTIDE SEQUENCE [LARGE SCALE GENOMIC DNA]</scope>
    <source>
        <strain evidence="1">LRV0_1</strain>
    </source>
</reference>
<sequence length="72" mass="8098">MTVHWFRENLVRRNASLGAKGILGYHIFNVLSNAIKFQVSNSEEAPADDEDEDIYNDEDDQVGVALSLLAKF</sequence>
<organism evidence="1 2">
    <name type="scientific">Daphnia magna</name>
    <dbReference type="NCBI Taxonomy" id="35525"/>
    <lineage>
        <taxon>Eukaryota</taxon>
        <taxon>Metazoa</taxon>
        <taxon>Ecdysozoa</taxon>
        <taxon>Arthropoda</taxon>
        <taxon>Crustacea</taxon>
        <taxon>Branchiopoda</taxon>
        <taxon>Diplostraca</taxon>
        <taxon>Cladocera</taxon>
        <taxon>Anomopoda</taxon>
        <taxon>Daphniidae</taxon>
        <taxon>Daphnia</taxon>
    </lineage>
</organism>
<evidence type="ECO:0000313" key="2">
    <source>
        <dbReference type="Proteomes" id="UP001234178"/>
    </source>
</evidence>
<dbReference type="EMBL" id="JAOYFB010000039">
    <property type="protein sequence ID" value="KAK4030836.1"/>
    <property type="molecule type" value="Genomic_DNA"/>
</dbReference>
<evidence type="ECO:0000313" key="1">
    <source>
        <dbReference type="EMBL" id="KAK4030836.1"/>
    </source>
</evidence>
<keyword evidence="2" id="KW-1185">Reference proteome</keyword>
<proteinExistence type="predicted"/>
<accession>A0ABR0B0C8</accession>
<gene>
    <name evidence="1" type="ORF">OUZ56_024222</name>
</gene>